<dbReference type="AlphaFoldDB" id="A0A2N0UZZ9"/>
<dbReference type="EMBL" id="NNSR01000023">
    <property type="protein sequence ID" value="PKD32570.1"/>
    <property type="molecule type" value="Genomic_DNA"/>
</dbReference>
<sequence length="382" mass="40531">MQKKKENFRPLRSVTTFALAAAIITGSIYSVAAAADFSADAKQAVTSEGVELANGDIIYAGLDETGFTSRMLKAVEIKIDCNGKRRNVSLAKGTVADVLERTGIKPAHDEVVEPALSTPIAKNLTVKIYKGKKLSVTADGRTDSVYAPNGNVCAVLAELGYTLSDDDILNVDRNSSIEDADKIVIKRVIYKNETKTQSVDFKTVKKNSKDVDLGKTKVQTEGKKGEALVTEKCKYIDGKKVSSETVDKKITKKPVDRVVLMGTKGSNVSNPAGTFTDNNGNTVAYSSVVTGSGTAYTAPAGSLTATGVTAYHGGVAVNPNIIPYGSKLYIVSTDGSFVYGYATAVDTGGALMAGTAIVDCFYNTYNECVNFGRRNVNVYIVG</sequence>
<keyword evidence="1 2" id="KW-0732">Signal</keyword>
<dbReference type="PANTHER" id="PTHR39160">
    <property type="entry name" value="CELL WALL-BINDING PROTEIN YOCH"/>
    <property type="match status" value="1"/>
</dbReference>
<keyword evidence="5" id="KW-1185">Reference proteome</keyword>
<protein>
    <submittedName>
        <fullName evidence="4">Cell wall-binding protein YocH</fullName>
    </submittedName>
</protein>
<dbReference type="PROSITE" id="PS51109">
    <property type="entry name" value="G5"/>
    <property type="match status" value="1"/>
</dbReference>
<dbReference type="Pfam" id="PF03990">
    <property type="entry name" value="DUF348"/>
    <property type="match status" value="2"/>
</dbReference>
<dbReference type="InterPro" id="IPR059180">
    <property type="entry name" value="3D_YorM"/>
</dbReference>
<dbReference type="Proteomes" id="UP000233425">
    <property type="component" value="Unassembled WGS sequence"/>
</dbReference>
<dbReference type="Pfam" id="PF06725">
    <property type="entry name" value="3D"/>
    <property type="match status" value="1"/>
</dbReference>
<feature type="chain" id="PRO_5016232521" evidence="2">
    <location>
        <begin position="35"/>
        <end position="382"/>
    </location>
</feature>
<evidence type="ECO:0000256" key="2">
    <source>
        <dbReference type="SAM" id="SignalP"/>
    </source>
</evidence>
<dbReference type="SMART" id="SM01208">
    <property type="entry name" value="G5"/>
    <property type="match status" value="1"/>
</dbReference>
<dbReference type="GO" id="GO:0004553">
    <property type="term" value="F:hydrolase activity, hydrolyzing O-glycosyl compounds"/>
    <property type="evidence" value="ECO:0007669"/>
    <property type="project" value="InterPro"/>
</dbReference>
<evidence type="ECO:0000256" key="1">
    <source>
        <dbReference type="ARBA" id="ARBA00022729"/>
    </source>
</evidence>
<dbReference type="Pfam" id="PF07501">
    <property type="entry name" value="G5"/>
    <property type="match status" value="1"/>
</dbReference>
<organism evidence="4 5">
    <name type="scientific">Ruminococcus bromii</name>
    <dbReference type="NCBI Taxonomy" id="40518"/>
    <lineage>
        <taxon>Bacteria</taxon>
        <taxon>Bacillati</taxon>
        <taxon>Bacillota</taxon>
        <taxon>Clostridia</taxon>
        <taxon>Eubacteriales</taxon>
        <taxon>Oscillospiraceae</taxon>
        <taxon>Ruminococcus</taxon>
    </lineage>
</organism>
<dbReference type="InterPro" id="IPR051933">
    <property type="entry name" value="Resuscitation_pf_RpfB"/>
</dbReference>
<gene>
    <name evidence="4" type="primary">yocH</name>
    <name evidence="4" type="ORF">RBATCC27255_00226</name>
</gene>
<dbReference type="Gene3D" id="2.20.230.10">
    <property type="entry name" value="Resuscitation-promoting factor rpfb"/>
    <property type="match status" value="1"/>
</dbReference>
<feature type="signal peptide" evidence="2">
    <location>
        <begin position="1"/>
        <end position="34"/>
    </location>
</feature>
<dbReference type="InterPro" id="IPR011098">
    <property type="entry name" value="G5_dom"/>
</dbReference>
<evidence type="ECO:0000313" key="5">
    <source>
        <dbReference type="Proteomes" id="UP000233425"/>
    </source>
</evidence>
<dbReference type="GO" id="GO:0009254">
    <property type="term" value="P:peptidoglycan turnover"/>
    <property type="evidence" value="ECO:0007669"/>
    <property type="project" value="InterPro"/>
</dbReference>
<reference evidence="4" key="1">
    <citation type="journal article" date="2018" name="Environ. Microbiol.">
        <title>Sporulation capability and amylosome conservation among diverse human colonic and rumen isolates of the keystone starch-degrader Ruminococcus bromii.</title>
        <authorList>
            <person name="Mukhopadhya I."/>
            <person name="Morais S."/>
            <person name="Laverde-Gomez J."/>
            <person name="Sheridan P.O."/>
            <person name="Walker A.W."/>
            <person name="Kelly W."/>
            <person name="Klieve A.V."/>
            <person name="Ouwerkerk D."/>
            <person name="Duncan S.H."/>
            <person name="Louis P."/>
            <person name="Koropatkin N."/>
            <person name="Cockburn D."/>
            <person name="Kibler R."/>
            <person name="Cooper P.J."/>
            <person name="Sandoval C."/>
            <person name="Crost E."/>
            <person name="Juge N."/>
            <person name="Bayer E.A."/>
            <person name="Flint H.J."/>
        </authorList>
    </citation>
    <scope>NUCLEOTIDE SEQUENCE [LARGE SCALE GENOMIC DNA]</scope>
    <source>
        <strain evidence="4">ATCC 27255</strain>
    </source>
</reference>
<evidence type="ECO:0000259" key="3">
    <source>
        <dbReference type="PROSITE" id="PS51109"/>
    </source>
</evidence>
<proteinExistence type="predicted"/>
<name>A0A2N0UZZ9_9FIRM</name>
<evidence type="ECO:0000313" key="4">
    <source>
        <dbReference type="EMBL" id="PKD32570.1"/>
    </source>
</evidence>
<accession>A0A2N0UZZ9</accession>
<dbReference type="PANTHER" id="PTHR39160:SF4">
    <property type="entry name" value="RESUSCITATION-PROMOTING FACTOR RPFB"/>
    <property type="match status" value="1"/>
</dbReference>
<feature type="domain" description="G5" evidence="3">
    <location>
        <begin position="185"/>
        <end position="265"/>
    </location>
</feature>
<dbReference type="CDD" id="cd14667">
    <property type="entry name" value="3D_containing_proteins"/>
    <property type="match status" value="1"/>
</dbReference>
<comment type="caution">
    <text evidence="4">The sequence shown here is derived from an EMBL/GenBank/DDBJ whole genome shotgun (WGS) entry which is preliminary data.</text>
</comment>
<dbReference type="InterPro" id="IPR007137">
    <property type="entry name" value="DUF348"/>
</dbReference>
<dbReference type="GO" id="GO:0019867">
    <property type="term" value="C:outer membrane"/>
    <property type="evidence" value="ECO:0007669"/>
    <property type="project" value="InterPro"/>
</dbReference>
<dbReference type="InterPro" id="IPR010611">
    <property type="entry name" value="3D_dom"/>
</dbReference>
<dbReference type="RefSeq" id="WP_169923196.1">
    <property type="nucleotide sequence ID" value="NZ_CABMMZ010000023.1"/>
</dbReference>